<dbReference type="PANTHER" id="PTHR43008:SF7">
    <property type="entry name" value="SHORT CHAIN DEHYDROGENASE_REDUCTASE (AFU_ORTHOLOGUE AFUA_2G00830)"/>
    <property type="match status" value="1"/>
</dbReference>
<proteinExistence type="inferred from homology"/>
<organism evidence="3">
    <name type="scientific">marine metagenome</name>
    <dbReference type="NCBI Taxonomy" id="408172"/>
    <lineage>
        <taxon>unclassified sequences</taxon>
        <taxon>metagenomes</taxon>
        <taxon>ecological metagenomes</taxon>
    </lineage>
</organism>
<dbReference type="AlphaFoldDB" id="A0A381P3M5"/>
<gene>
    <name evidence="3" type="ORF">METZ01_LOCUS14314</name>
</gene>
<dbReference type="InterPro" id="IPR002347">
    <property type="entry name" value="SDR_fam"/>
</dbReference>
<evidence type="ECO:0000256" key="2">
    <source>
        <dbReference type="ARBA" id="ARBA00023002"/>
    </source>
</evidence>
<evidence type="ECO:0008006" key="4">
    <source>
        <dbReference type="Google" id="ProtNLM"/>
    </source>
</evidence>
<dbReference type="Pfam" id="PF00106">
    <property type="entry name" value="adh_short"/>
    <property type="match status" value="1"/>
</dbReference>
<evidence type="ECO:0000313" key="3">
    <source>
        <dbReference type="EMBL" id="SUZ61460.1"/>
    </source>
</evidence>
<reference evidence="3" key="1">
    <citation type="submission" date="2018-05" db="EMBL/GenBank/DDBJ databases">
        <authorList>
            <person name="Lanie J.A."/>
            <person name="Ng W.-L."/>
            <person name="Kazmierczak K.M."/>
            <person name="Andrzejewski T.M."/>
            <person name="Davidsen T.M."/>
            <person name="Wayne K.J."/>
            <person name="Tettelin H."/>
            <person name="Glass J.I."/>
            <person name="Rusch D."/>
            <person name="Podicherti R."/>
            <person name="Tsui H.-C.T."/>
            <person name="Winkler M.E."/>
        </authorList>
    </citation>
    <scope>NUCLEOTIDE SEQUENCE</scope>
</reference>
<name>A0A381P3M5_9ZZZZ</name>
<comment type="similarity">
    <text evidence="1">Belongs to the short-chain dehydrogenases/reductases (SDR) family.</text>
</comment>
<dbReference type="EMBL" id="UINC01000805">
    <property type="protein sequence ID" value="SUZ61460.1"/>
    <property type="molecule type" value="Genomic_DNA"/>
</dbReference>
<dbReference type="GO" id="GO:0050664">
    <property type="term" value="F:oxidoreductase activity, acting on NAD(P)H, oxygen as acceptor"/>
    <property type="evidence" value="ECO:0007669"/>
    <property type="project" value="TreeGrafter"/>
</dbReference>
<accession>A0A381P3M5</accession>
<dbReference type="PRINTS" id="PR00081">
    <property type="entry name" value="GDHRDH"/>
</dbReference>
<dbReference type="Gene3D" id="3.40.50.720">
    <property type="entry name" value="NAD(P)-binding Rossmann-like Domain"/>
    <property type="match status" value="1"/>
</dbReference>
<sequence>MTDEHLTRPNKNAHPRIEDLAGGVAIVTGGASGIGYALIEEAIAHGMHCVIADIETEAIRSAEDNLRVPANEAGVELLGYTVDVSSEESVVELADAISSAFPDTPISLLCCNAGVGGGGGVLTARDIDWDFVIGVNVKGVANCVRTFVPKMLSQNANGAVVTTSSQDGICCAQGVYGVTKHACVALTEALYNEVQGALSVHVLCPNAVATNIVTSERNRPERYGGVAKGTPPSGTKPNPIAERFKAFGMAPSRCAEMVFDAIQSGEFYILAEAPDDPGYVYLEAQTRMEAILNKGLPSRPKSELLTKVFNLRIPLPDNE</sequence>
<dbReference type="PANTHER" id="PTHR43008">
    <property type="entry name" value="BENZIL REDUCTASE"/>
    <property type="match status" value="1"/>
</dbReference>
<keyword evidence="2" id="KW-0560">Oxidoreductase</keyword>
<protein>
    <recommendedName>
        <fullName evidence="4">SDR family NAD(P)-dependent oxidoreductase</fullName>
    </recommendedName>
</protein>
<dbReference type="InterPro" id="IPR036291">
    <property type="entry name" value="NAD(P)-bd_dom_sf"/>
</dbReference>
<dbReference type="SUPFAM" id="SSF51735">
    <property type="entry name" value="NAD(P)-binding Rossmann-fold domains"/>
    <property type="match status" value="1"/>
</dbReference>
<evidence type="ECO:0000256" key="1">
    <source>
        <dbReference type="ARBA" id="ARBA00006484"/>
    </source>
</evidence>
<dbReference type="CDD" id="cd05233">
    <property type="entry name" value="SDR_c"/>
    <property type="match status" value="1"/>
</dbReference>